<sequence length="134" mass="16250">MSIQIILLILTSKIKRIKNRNSKRKFNSTTKKPVAIADFFPYLFVNVFDSQEKILQNISDKNNQVQILLYLFHQTSVFIKQFNNQDIDLQSIMFFWYYFKEFFADQFQNNNQFIQEAFDLKLSKQDFKFLNMFI</sequence>
<name>A0A9Q0LRP3_ANAIG</name>
<dbReference type="Proteomes" id="UP001149090">
    <property type="component" value="Unassembled WGS sequence"/>
</dbReference>
<dbReference type="EMBL" id="JAPDFW010000059">
    <property type="protein sequence ID" value="KAJ5077284.1"/>
    <property type="molecule type" value="Genomic_DNA"/>
</dbReference>
<reference evidence="1" key="1">
    <citation type="submission" date="2022-10" db="EMBL/GenBank/DDBJ databases">
        <title>Novel sulphate-reducing endosymbionts in the free-living metamonad Anaeramoeba.</title>
        <authorList>
            <person name="Jerlstrom-Hultqvist J."/>
            <person name="Cepicka I."/>
            <person name="Gallot-Lavallee L."/>
            <person name="Salas-Leiva D."/>
            <person name="Curtis B.A."/>
            <person name="Zahonova K."/>
            <person name="Pipaliya S."/>
            <person name="Dacks J."/>
            <person name="Roger A.J."/>
        </authorList>
    </citation>
    <scope>NUCLEOTIDE SEQUENCE</scope>
    <source>
        <strain evidence="1">BMAN</strain>
    </source>
</reference>
<gene>
    <name evidence="1" type="ORF">M0811_00604</name>
</gene>
<comment type="caution">
    <text evidence="1">The sequence shown here is derived from an EMBL/GenBank/DDBJ whole genome shotgun (WGS) entry which is preliminary data.</text>
</comment>
<proteinExistence type="predicted"/>
<keyword evidence="2" id="KW-1185">Reference proteome</keyword>
<evidence type="ECO:0000313" key="1">
    <source>
        <dbReference type="EMBL" id="KAJ5077284.1"/>
    </source>
</evidence>
<accession>A0A9Q0LRP3</accession>
<protein>
    <submittedName>
        <fullName evidence="1">Uncharacterized protein</fullName>
    </submittedName>
</protein>
<dbReference type="AlphaFoldDB" id="A0A9Q0LRP3"/>
<organism evidence="1 2">
    <name type="scientific">Anaeramoeba ignava</name>
    <name type="common">Anaerobic marine amoeba</name>
    <dbReference type="NCBI Taxonomy" id="1746090"/>
    <lineage>
        <taxon>Eukaryota</taxon>
        <taxon>Metamonada</taxon>
        <taxon>Anaeramoebidae</taxon>
        <taxon>Anaeramoeba</taxon>
    </lineage>
</organism>
<evidence type="ECO:0000313" key="2">
    <source>
        <dbReference type="Proteomes" id="UP001149090"/>
    </source>
</evidence>